<evidence type="ECO:0000313" key="4">
    <source>
        <dbReference type="Proteomes" id="UP000297025"/>
    </source>
</evidence>
<sequence length="201" mass="21509">MGVRGRVGDDAPGDESFAPTSGTFVGWLLIAVAAVVAAMGVRDGWDGFGPAAVVAALVASVFSWLVLLRPRVLIQGGDVVLRQSLTTTRIPLASVEEVSVRHVMEIRADGRRHQTAAVGHPRRRIMREAAQAGRRDQQATPPRIGEVHWADHVEAKVRRAALDARARTTGESDREAVRHVDVVPTAAAAVVVVLALVVFLL</sequence>
<feature type="transmembrane region" description="Helical" evidence="1">
    <location>
        <begin position="182"/>
        <end position="200"/>
    </location>
</feature>
<dbReference type="AlphaFoldDB" id="A0A4P7UGR5"/>
<feature type="transmembrane region" description="Helical" evidence="1">
    <location>
        <begin position="21"/>
        <end position="41"/>
    </location>
</feature>
<evidence type="ECO:0000256" key="1">
    <source>
        <dbReference type="SAM" id="Phobius"/>
    </source>
</evidence>
<dbReference type="EMBL" id="BMCK01000005">
    <property type="protein sequence ID" value="GGD27300.1"/>
    <property type="molecule type" value="Genomic_DNA"/>
</dbReference>
<proteinExistence type="predicted"/>
<accession>A0A4P7UGR5</accession>
<keyword evidence="1" id="KW-0812">Transmembrane</keyword>
<dbReference type="Proteomes" id="UP000297025">
    <property type="component" value="Chromosome"/>
</dbReference>
<dbReference type="KEGG" id="ndp:E2C04_13180"/>
<keyword evidence="1" id="KW-0472">Membrane</keyword>
<name>A0A4P7UGR5_9ACTN</name>
<reference evidence="2" key="5">
    <citation type="submission" date="2024-05" db="EMBL/GenBank/DDBJ databases">
        <authorList>
            <person name="Sun Q."/>
            <person name="Sedlacek I."/>
        </authorList>
    </citation>
    <scope>NUCLEOTIDE SEQUENCE</scope>
    <source>
        <strain evidence="2">CCM 7403</strain>
    </source>
</reference>
<dbReference type="OrthoDB" id="3782617at2"/>
<reference evidence="5" key="3">
    <citation type="journal article" date="2019" name="Int. J. Syst. Evol. Microbiol.">
        <title>The Global Catalogue of Microorganisms (GCM) 10K type strain sequencing project: providing services to taxonomists for standard genome sequencing and annotation.</title>
        <authorList>
            <consortium name="The Broad Institute Genomics Platform"/>
            <consortium name="The Broad Institute Genome Sequencing Center for Infectious Disease"/>
            <person name="Wu L."/>
            <person name="Ma J."/>
        </authorList>
    </citation>
    <scope>NUCLEOTIDE SEQUENCE [LARGE SCALE GENOMIC DNA]</scope>
    <source>
        <strain evidence="5">CCM 7403</strain>
    </source>
</reference>
<keyword evidence="5" id="KW-1185">Reference proteome</keyword>
<evidence type="ECO:0000313" key="2">
    <source>
        <dbReference type="EMBL" id="GGD27300.1"/>
    </source>
</evidence>
<dbReference type="RefSeq" id="WP_135832942.1">
    <property type="nucleotide sequence ID" value="NZ_BMCK01000005.1"/>
</dbReference>
<evidence type="ECO:0000313" key="3">
    <source>
        <dbReference type="EMBL" id="QCC77899.1"/>
    </source>
</evidence>
<evidence type="ECO:0008006" key="6">
    <source>
        <dbReference type="Google" id="ProtNLM"/>
    </source>
</evidence>
<reference evidence="3 4" key="1">
    <citation type="journal article" date="2008" name="Int. J. Syst. Evol. Microbiol.">
        <title>Nocardioides daphniae sp. nov., isolated from Daphnia cucullata (Crustacea: Cladocera).</title>
        <authorList>
            <person name="Toth E.M."/>
            <person name="Keki Z."/>
            <person name="Homonnay Z.G."/>
            <person name="Borsodi A.K."/>
            <person name="Marialigeti K."/>
            <person name="Schumann P."/>
        </authorList>
    </citation>
    <scope>NUCLEOTIDE SEQUENCE [LARGE SCALE GENOMIC DNA]</scope>
    <source>
        <strain evidence="3 4">JCM 16608</strain>
    </source>
</reference>
<protein>
    <recommendedName>
        <fullName evidence="6">PH domain-containing protein</fullName>
    </recommendedName>
</protein>
<reference evidence="2" key="2">
    <citation type="journal article" date="2014" name="Int. J. Syst. Evol. Microbiol.">
        <title>Complete genome of a new Firmicutes species belonging to the dominant human colonic microbiota ('Ruminococcus bicirculans') reveals two chromosomes and a selective capacity to utilize plant glucans.</title>
        <authorList>
            <consortium name="NISC Comparative Sequencing Program"/>
            <person name="Wegmann U."/>
            <person name="Louis P."/>
            <person name="Goesmann A."/>
            <person name="Henrissat B."/>
            <person name="Duncan S.H."/>
            <person name="Flint H.J."/>
        </authorList>
    </citation>
    <scope>NUCLEOTIDE SEQUENCE</scope>
    <source>
        <strain evidence="2">CCM 7403</strain>
    </source>
</reference>
<evidence type="ECO:0000313" key="5">
    <source>
        <dbReference type="Proteomes" id="UP000630594"/>
    </source>
</evidence>
<dbReference type="Proteomes" id="UP000630594">
    <property type="component" value="Unassembled WGS sequence"/>
</dbReference>
<dbReference type="EMBL" id="CP038462">
    <property type="protein sequence ID" value="QCC77899.1"/>
    <property type="molecule type" value="Genomic_DNA"/>
</dbReference>
<feature type="transmembrane region" description="Helical" evidence="1">
    <location>
        <begin position="47"/>
        <end position="67"/>
    </location>
</feature>
<keyword evidence="1" id="KW-1133">Transmembrane helix</keyword>
<gene>
    <name evidence="3" type="ORF">E2C04_13180</name>
    <name evidence="2" type="ORF">GCM10007231_28410</name>
</gene>
<organism evidence="3 4">
    <name type="scientific">Nocardioides daphniae</name>
    <dbReference type="NCBI Taxonomy" id="402297"/>
    <lineage>
        <taxon>Bacteria</taxon>
        <taxon>Bacillati</taxon>
        <taxon>Actinomycetota</taxon>
        <taxon>Actinomycetes</taxon>
        <taxon>Propionibacteriales</taxon>
        <taxon>Nocardioidaceae</taxon>
        <taxon>Nocardioides</taxon>
    </lineage>
</organism>
<reference evidence="3" key="4">
    <citation type="submission" date="2019-03" db="EMBL/GenBank/DDBJ databases">
        <authorList>
            <person name="Huang Y."/>
        </authorList>
    </citation>
    <scope>NUCLEOTIDE SEQUENCE</scope>
    <source>
        <strain evidence="3">JCM 16608</strain>
    </source>
</reference>